<dbReference type="PANTHER" id="PTHR43289:SF34">
    <property type="entry name" value="SERINE_THREONINE-PROTEIN KINASE YBDM-RELATED"/>
    <property type="match status" value="1"/>
</dbReference>
<dbReference type="InterPro" id="IPR008271">
    <property type="entry name" value="Ser/Thr_kinase_AS"/>
</dbReference>
<dbReference type="SUPFAM" id="SSF56112">
    <property type="entry name" value="Protein kinase-like (PK-like)"/>
    <property type="match status" value="1"/>
</dbReference>
<dbReference type="PANTHER" id="PTHR43289">
    <property type="entry name" value="MITOGEN-ACTIVATED PROTEIN KINASE KINASE KINASE 20-RELATED"/>
    <property type="match status" value="1"/>
</dbReference>
<dbReference type="EMBL" id="QGGB01000006">
    <property type="protein sequence ID" value="PWN06647.1"/>
    <property type="molecule type" value="Genomic_DNA"/>
</dbReference>
<dbReference type="SMART" id="SM00028">
    <property type="entry name" value="TPR"/>
    <property type="match status" value="6"/>
</dbReference>
<dbReference type="SUPFAM" id="SSF48452">
    <property type="entry name" value="TPR-like"/>
    <property type="match status" value="2"/>
</dbReference>
<feature type="binding site" evidence="5">
    <location>
        <position position="122"/>
    </location>
    <ligand>
        <name>ATP</name>
        <dbReference type="ChEBI" id="CHEBI:30616"/>
    </ligand>
</feature>
<keyword evidence="4 5" id="KW-0067">ATP-binding</keyword>
<evidence type="ECO:0000313" key="8">
    <source>
        <dbReference type="EMBL" id="PWN06647.1"/>
    </source>
</evidence>
<evidence type="ECO:0000256" key="1">
    <source>
        <dbReference type="ARBA" id="ARBA00022679"/>
    </source>
</evidence>
<keyword evidence="9" id="KW-1185">Reference proteome</keyword>
<dbReference type="Pfam" id="PF00069">
    <property type="entry name" value="Pkinase"/>
    <property type="match status" value="1"/>
</dbReference>
<evidence type="ECO:0000256" key="4">
    <source>
        <dbReference type="ARBA" id="ARBA00022840"/>
    </source>
</evidence>
<evidence type="ECO:0000256" key="5">
    <source>
        <dbReference type="PROSITE-ProRule" id="PRU10141"/>
    </source>
</evidence>
<gene>
    <name evidence="8" type="ORF">DDZ15_09025</name>
</gene>
<reference evidence="8 9" key="1">
    <citation type="submission" date="2018-05" db="EMBL/GenBank/DDBJ databases">
        <title>Rhodohalobacter halophilus gen. nov., sp. nov., a moderately halophilic member of the family Balneolaceae.</title>
        <authorList>
            <person name="Liu Z.-W."/>
        </authorList>
    </citation>
    <scope>NUCLEOTIDE SEQUENCE [LARGE SCALE GENOMIC DNA]</scope>
    <source>
        <strain evidence="8 9">8A47</strain>
    </source>
</reference>
<evidence type="ECO:0000256" key="3">
    <source>
        <dbReference type="ARBA" id="ARBA00022777"/>
    </source>
</evidence>
<dbReference type="InterPro" id="IPR000719">
    <property type="entry name" value="Prot_kinase_dom"/>
</dbReference>
<dbReference type="SMART" id="SM00220">
    <property type="entry name" value="S_TKc"/>
    <property type="match status" value="1"/>
</dbReference>
<comment type="caution">
    <text evidence="8">The sequence shown here is derived from an EMBL/GenBank/DDBJ whole genome shotgun (WGS) entry which is preliminary data.</text>
</comment>
<dbReference type="GO" id="GO:0004674">
    <property type="term" value="F:protein serine/threonine kinase activity"/>
    <property type="evidence" value="ECO:0007669"/>
    <property type="project" value="TreeGrafter"/>
</dbReference>
<evidence type="ECO:0000256" key="2">
    <source>
        <dbReference type="ARBA" id="ARBA00022741"/>
    </source>
</evidence>
<dbReference type="PROSITE" id="PS50011">
    <property type="entry name" value="PROTEIN_KINASE_DOM"/>
    <property type="match status" value="1"/>
</dbReference>
<keyword evidence="2 5" id="KW-0547">Nucleotide-binding</keyword>
<dbReference type="RefSeq" id="WP_109646761.1">
    <property type="nucleotide sequence ID" value="NZ_QGGB01000006.1"/>
</dbReference>
<dbReference type="InterPro" id="IPR017441">
    <property type="entry name" value="Protein_kinase_ATP_BS"/>
</dbReference>
<evidence type="ECO:0000259" key="7">
    <source>
        <dbReference type="PROSITE" id="PS50011"/>
    </source>
</evidence>
<dbReference type="Pfam" id="PF13374">
    <property type="entry name" value="TPR_10"/>
    <property type="match status" value="1"/>
</dbReference>
<dbReference type="PROSITE" id="PS00108">
    <property type="entry name" value="PROTEIN_KINASE_ST"/>
    <property type="match status" value="1"/>
</dbReference>
<dbReference type="InterPro" id="IPR019734">
    <property type="entry name" value="TPR_rpt"/>
</dbReference>
<organism evidence="8 9">
    <name type="scientific">Rhodohalobacter mucosus</name>
    <dbReference type="NCBI Taxonomy" id="2079485"/>
    <lineage>
        <taxon>Bacteria</taxon>
        <taxon>Pseudomonadati</taxon>
        <taxon>Balneolota</taxon>
        <taxon>Balneolia</taxon>
        <taxon>Balneolales</taxon>
        <taxon>Balneolaceae</taxon>
        <taxon>Rhodohalobacter</taxon>
    </lineage>
</organism>
<dbReference type="OrthoDB" id="9813021at2"/>
<name>A0A316TPW2_9BACT</name>
<dbReference type="Gene3D" id="1.10.510.10">
    <property type="entry name" value="Transferase(Phosphotransferase) domain 1"/>
    <property type="match status" value="1"/>
</dbReference>
<dbReference type="Proteomes" id="UP000245533">
    <property type="component" value="Unassembled WGS sequence"/>
</dbReference>
<dbReference type="AlphaFoldDB" id="A0A316TPW2"/>
<keyword evidence="3" id="KW-0418">Kinase</keyword>
<feature type="domain" description="Protein kinase" evidence="7">
    <location>
        <begin position="91"/>
        <end position="381"/>
    </location>
</feature>
<feature type="transmembrane region" description="Helical" evidence="6">
    <location>
        <begin position="406"/>
        <end position="430"/>
    </location>
</feature>
<keyword evidence="1" id="KW-0808">Transferase</keyword>
<dbReference type="GO" id="GO:0005524">
    <property type="term" value="F:ATP binding"/>
    <property type="evidence" value="ECO:0007669"/>
    <property type="project" value="UniProtKB-UniRule"/>
</dbReference>
<dbReference type="Pfam" id="PF13424">
    <property type="entry name" value="TPR_12"/>
    <property type="match status" value="2"/>
</dbReference>
<protein>
    <recommendedName>
        <fullName evidence="7">Protein kinase domain-containing protein</fullName>
    </recommendedName>
</protein>
<evidence type="ECO:0000256" key="6">
    <source>
        <dbReference type="SAM" id="Phobius"/>
    </source>
</evidence>
<dbReference type="PROSITE" id="PS00107">
    <property type="entry name" value="PROTEIN_KINASE_ATP"/>
    <property type="match status" value="1"/>
</dbReference>
<keyword evidence="6" id="KW-0472">Membrane</keyword>
<dbReference type="InterPro" id="IPR011990">
    <property type="entry name" value="TPR-like_helical_dom_sf"/>
</dbReference>
<dbReference type="Gene3D" id="3.30.200.20">
    <property type="entry name" value="Phosphorylase Kinase, domain 1"/>
    <property type="match status" value="1"/>
</dbReference>
<dbReference type="InterPro" id="IPR011009">
    <property type="entry name" value="Kinase-like_dom_sf"/>
</dbReference>
<evidence type="ECO:0000313" key="9">
    <source>
        <dbReference type="Proteomes" id="UP000245533"/>
    </source>
</evidence>
<dbReference type="CDD" id="cd14014">
    <property type="entry name" value="STKc_PknB_like"/>
    <property type="match status" value="1"/>
</dbReference>
<dbReference type="Gene3D" id="1.25.40.10">
    <property type="entry name" value="Tetratricopeptide repeat domain"/>
    <property type="match status" value="2"/>
</dbReference>
<keyword evidence="6" id="KW-0812">Transmembrane</keyword>
<sequence length="903" mass="101042">MQKERWEKVESILDTALTLDEESRTAYIEKACSSDDELLKEVYELLDAIQKSEETDYLSTKPGREKMLMDDLSGISIGSVEDLIGKQIGAFQITEQIGSGGMGAVYKAERARGDFSQQVAIKIVQQGLKSHDTVKRFRMEQQILAALHHPHIAALFDGGVTANGLPFLVMEYVDGMPVDEYCNRNALSVNDRLKLFCDICSAVEYAHSNLIIHRDLKADNIFVDADGRVKILDFGIAKLLDHQMSDMELLETRPGQKFWTPAYAAPEQVEGKNITTSTDVYALGVLLNKLLTGRFPIDLSEKSISEIEMLIRQAEPRLPSLQVRDSAQSEEVAVTMNMSPVQLAHKLTGDLDAIIQKALRKEQESRYRSVEQLSDDVSRYLKGFPVHARPENAAYKAGKFIRRNKALVFGSAAVFLSIVTATILSVSFAIETKQAEERALAQAAEAQRQTQVANSVNLFLQQIIGQADPITNPEGKDLTLMEAVELANGLVEESFSGQPETEAAVRYTLGTVDMNLGRLERSIDQLKQALTLSLEAFGEEHKQTYGARSQLGLAYIRNGNLEEAENVLTAGLEAAQNAPEEDWRESSMVLNQLGLVYLYRGDGESAEPYLRASYSQKTGIDSVETNHDLTTLHNISGALMMQGKLEEATELAQDVMERRIAYHNGFHPEVAQSLNTVAYMLMQQGRNEEALPIRLQDLEMRQELYDGDHPDVARGMHNLANLYHNLGRPEEALPIQEEAVAMWKRTLPETHADVQRGTIVLARIHTALNNHENAIELRQEQLDLQQEASGNNVLERYPHLIEMIENYLQLEDYDGAEEVVREAIALYDNEEGRAQWQYHSGNNLLGEILYKKGLTVQSEQLLAESSSAIMEMKDELNPALVQSVLRRTNRIFGELGRDPLVLE</sequence>
<proteinExistence type="predicted"/>
<keyword evidence="6" id="KW-1133">Transmembrane helix</keyword>
<accession>A0A316TPW2</accession>